<evidence type="ECO:0000256" key="13">
    <source>
        <dbReference type="ARBA" id="ARBA00023185"/>
    </source>
</evidence>
<keyword evidence="12" id="KW-0186">Copper</keyword>
<reference evidence="18" key="2">
    <citation type="submission" date="2018-10" db="UniProtKB">
        <authorList>
            <consortium name="EnsemblPlants"/>
        </authorList>
    </citation>
    <scope>IDENTIFICATION</scope>
</reference>
<dbReference type="PROSITE" id="PS00080">
    <property type="entry name" value="MULTICOPPER_OXIDASE2"/>
    <property type="match status" value="1"/>
</dbReference>
<comment type="cofactor">
    <cofactor evidence="2">
        <name>Cu cation</name>
        <dbReference type="ChEBI" id="CHEBI:23378"/>
    </cofactor>
</comment>
<dbReference type="PROSITE" id="PS00079">
    <property type="entry name" value="MULTICOPPER_OXIDASE1"/>
    <property type="match status" value="1"/>
</dbReference>
<dbReference type="GeneID" id="123130149"/>
<evidence type="ECO:0000259" key="16">
    <source>
        <dbReference type="Pfam" id="PF07731"/>
    </source>
</evidence>
<gene>
    <name evidence="18" type="primary">LOC123130149</name>
</gene>
<evidence type="ECO:0000256" key="14">
    <source>
        <dbReference type="SAM" id="SignalP"/>
    </source>
</evidence>
<feature type="signal peptide" evidence="14">
    <location>
        <begin position="1"/>
        <end position="31"/>
    </location>
</feature>
<feature type="domain" description="Plastocyanin-like" evidence="17">
    <location>
        <begin position="39"/>
        <end position="152"/>
    </location>
</feature>
<evidence type="ECO:0000313" key="19">
    <source>
        <dbReference type="Proteomes" id="UP000019116"/>
    </source>
</evidence>
<evidence type="ECO:0000256" key="1">
    <source>
        <dbReference type="ARBA" id="ARBA00000349"/>
    </source>
</evidence>
<dbReference type="STRING" id="4565.A0A3B6NK19"/>
<keyword evidence="14" id="KW-0732">Signal</keyword>
<evidence type="ECO:0000256" key="9">
    <source>
        <dbReference type="ARBA" id="ARBA00022723"/>
    </source>
</evidence>
<evidence type="ECO:0000256" key="11">
    <source>
        <dbReference type="ARBA" id="ARBA00023002"/>
    </source>
</evidence>
<dbReference type="EC" id="1.10.3.2" evidence="6"/>
<evidence type="ECO:0000313" key="18">
    <source>
        <dbReference type="EnsemblPlants" id="TraesCS6A02G058300.1"/>
    </source>
</evidence>
<feature type="domain" description="Plastocyanin-like" evidence="16">
    <location>
        <begin position="468"/>
        <end position="579"/>
    </location>
</feature>
<evidence type="ECO:0000256" key="10">
    <source>
        <dbReference type="ARBA" id="ARBA00022737"/>
    </source>
</evidence>
<dbReference type="InterPro" id="IPR011707">
    <property type="entry name" value="Cu-oxidase-like_N"/>
</dbReference>
<evidence type="ECO:0000256" key="12">
    <source>
        <dbReference type="ARBA" id="ARBA00023008"/>
    </source>
</evidence>
<keyword evidence="19" id="KW-1185">Reference proteome</keyword>
<keyword evidence="13" id="KW-0439">Lignin degradation</keyword>
<accession>A0A3B6NK19</accession>
<evidence type="ECO:0000256" key="6">
    <source>
        <dbReference type="ARBA" id="ARBA00012297"/>
    </source>
</evidence>
<dbReference type="KEGG" id="taes:123130149"/>
<evidence type="ECO:0000256" key="5">
    <source>
        <dbReference type="ARBA" id="ARBA00010609"/>
    </source>
</evidence>
<comment type="catalytic activity">
    <reaction evidence="1">
        <text>4 hydroquinone + O2 = 4 benzosemiquinone + 2 H2O</text>
        <dbReference type="Rhea" id="RHEA:11276"/>
        <dbReference type="ChEBI" id="CHEBI:15377"/>
        <dbReference type="ChEBI" id="CHEBI:15379"/>
        <dbReference type="ChEBI" id="CHEBI:17594"/>
        <dbReference type="ChEBI" id="CHEBI:17977"/>
        <dbReference type="EC" id="1.10.3.2"/>
    </reaction>
</comment>
<comment type="subcellular location">
    <subcellularLocation>
        <location evidence="4">Secreted</location>
        <location evidence="4">Extracellular space</location>
        <location evidence="4">Apoplast</location>
    </subcellularLocation>
</comment>
<dbReference type="EnsemblPlants" id="TraesCS6A02G058300.1">
    <property type="protein sequence ID" value="TraesCS6A02G058300.1"/>
    <property type="gene ID" value="TraesCS6A02G058300"/>
</dbReference>
<dbReference type="Pfam" id="PF07732">
    <property type="entry name" value="Cu-oxidase_3"/>
    <property type="match status" value="1"/>
</dbReference>
<dbReference type="SUPFAM" id="SSF49503">
    <property type="entry name" value="Cupredoxins"/>
    <property type="match status" value="3"/>
</dbReference>
<dbReference type="OMA" id="HAFWRIS"/>
<dbReference type="PaxDb" id="4565-Traes_6AS_0AD240485.1"/>
<proteinExistence type="inferred from homology"/>
<dbReference type="RefSeq" id="XP_044406035.1">
    <property type="nucleotide sequence ID" value="XM_044550100.1"/>
</dbReference>
<protein>
    <recommendedName>
        <fullName evidence="6">laccase</fullName>
        <ecNumber evidence="6">1.10.3.2</ecNumber>
    </recommendedName>
</protein>
<dbReference type="Gramene" id="TraesCS6A03G0131400.1">
    <property type="protein sequence ID" value="TraesCS6A03G0131400.1.CDS"/>
    <property type="gene ID" value="TraesCS6A03G0131400"/>
</dbReference>
<dbReference type="GO" id="GO:0005507">
    <property type="term" value="F:copper ion binding"/>
    <property type="evidence" value="ECO:0007669"/>
    <property type="project" value="InterPro"/>
</dbReference>
<dbReference type="CDD" id="cd13849">
    <property type="entry name" value="CuRO_1_LCC_plant"/>
    <property type="match status" value="1"/>
</dbReference>
<evidence type="ECO:0000259" key="17">
    <source>
        <dbReference type="Pfam" id="PF07732"/>
    </source>
</evidence>
<dbReference type="InterPro" id="IPR008972">
    <property type="entry name" value="Cupredoxin"/>
</dbReference>
<keyword evidence="9" id="KW-0479">Metal-binding</keyword>
<dbReference type="InterPro" id="IPR001117">
    <property type="entry name" value="Cu-oxidase_2nd"/>
</dbReference>
<keyword evidence="11" id="KW-0560">Oxidoreductase</keyword>
<evidence type="ECO:0000256" key="2">
    <source>
        <dbReference type="ARBA" id="ARBA00001935"/>
    </source>
</evidence>
<dbReference type="CDD" id="cd13875">
    <property type="entry name" value="CuRO_2_LCC_plant"/>
    <property type="match status" value="1"/>
</dbReference>
<dbReference type="SMR" id="A0A3B6NK19"/>
<dbReference type="Pfam" id="PF07731">
    <property type="entry name" value="Cu-oxidase_2"/>
    <property type="match status" value="1"/>
</dbReference>
<dbReference type="GO" id="GO:0016491">
    <property type="term" value="F:oxidoreductase activity"/>
    <property type="evidence" value="ECO:0000318"/>
    <property type="project" value="GO_Central"/>
</dbReference>
<dbReference type="InterPro" id="IPR034288">
    <property type="entry name" value="CuRO_1_LCC"/>
</dbReference>
<feature type="domain" description="Plastocyanin-like" evidence="15">
    <location>
        <begin position="163"/>
        <end position="293"/>
    </location>
</feature>
<dbReference type="Gramene" id="TraesARI6A03G03208210.1">
    <property type="protein sequence ID" value="TraesARI6A03G03208210.1"/>
    <property type="gene ID" value="TraesARI6A03G03208210"/>
</dbReference>
<name>A0A3B6NK19_WHEAT</name>
<evidence type="ECO:0000256" key="3">
    <source>
        <dbReference type="ARBA" id="ARBA00002075"/>
    </source>
</evidence>
<dbReference type="Gramene" id="TraesSTA6A03G03242920.1">
    <property type="protein sequence ID" value="TraesSTA6A03G03242920.1"/>
    <property type="gene ID" value="TraesSTA6A03G03242920"/>
</dbReference>
<dbReference type="GO" id="GO:0052716">
    <property type="term" value="F:hydroquinone:oxygen oxidoreductase activity"/>
    <property type="evidence" value="ECO:0007669"/>
    <property type="project" value="UniProtKB-EC"/>
</dbReference>
<comment type="similarity">
    <text evidence="5">Belongs to the multicopper oxidase family.</text>
</comment>
<dbReference type="OrthoDB" id="2121828at2759"/>
<keyword evidence="7" id="KW-0052">Apoplast</keyword>
<reference evidence="18" key="1">
    <citation type="submission" date="2018-08" db="EMBL/GenBank/DDBJ databases">
        <authorList>
            <person name="Rossello M."/>
        </authorList>
    </citation>
    <scope>NUCLEOTIDE SEQUENCE [LARGE SCALE GENOMIC DNA]</scope>
    <source>
        <strain evidence="18">cv. Chinese Spring</strain>
    </source>
</reference>
<evidence type="ECO:0000256" key="4">
    <source>
        <dbReference type="ARBA" id="ARBA00004271"/>
    </source>
</evidence>
<dbReference type="Gramene" id="TraesJUL6A03G03279090.1">
    <property type="protein sequence ID" value="TraesJUL6A03G03279090.1"/>
    <property type="gene ID" value="TraesJUL6A03G03279090"/>
</dbReference>
<dbReference type="InterPro" id="IPR033138">
    <property type="entry name" value="Cu_oxidase_CS"/>
</dbReference>
<evidence type="ECO:0000259" key="15">
    <source>
        <dbReference type="Pfam" id="PF00394"/>
    </source>
</evidence>
<dbReference type="Gramene" id="TraesCS6A02G058300.1">
    <property type="protein sequence ID" value="TraesCS6A02G058300.1"/>
    <property type="gene ID" value="TraesCS6A02G058300"/>
</dbReference>
<dbReference type="Gramene" id="TraesLDM6A03G03256120.1">
    <property type="protein sequence ID" value="TraesLDM6A03G03256120.1"/>
    <property type="gene ID" value="TraesLDM6A03G03256120"/>
</dbReference>
<dbReference type="InterPro" id="IPR034285">
    <property type="entry name" value="CuRO_2_LCC"/>
</dbReference>
<dbReference type="PANTHER" id="PTHR11709:SF253">
    <property type="entry name" value="LACCASE"/>
    <property type="match status" value="1"/>
</dbReference>
<dbReference type="Gramene" id="TraesCLE_scaffold_015507_01G000100.1">
    <property type="protein sequence ID" value="TraesCLE_scaffold_015507_01G000100.1"/>
    <property type="gene ID" value="TraesCLE_scaffold_015507_01G000100"/>
</dbReference>
<dbReference type="InterPro" id="IPR045087">
    <property type="entry name" value="Cu-oxidase_fam"/>
</dbReference>
<keyword evidence="8" id="KW-0964">Secreted</keyword>
<keyword evidence="10" id="KW-0677">Repeat</keyword>
<comment type="function">
    <text evidence="3">Lignin degradation and detoxification of lignin-derived products.</text>
</comment>
<dbReference type="AlphaFoldDB" id="A0A3B6NK19"/>
<dbReference type="Gramene" id="TraesCAD_scaffold_006481_01G000600.1">
    <property type="protein sequence ID" value="TraesCAD_scaffold_006481_01G000600.1"/>
    <property type="gene ID" value="TraesCAD_scaffold_006481_01G000600"/>
</dbReference>
<evidence type="ECO:0000256" key="7">
    <source>
        <dbReference type="ARBA" id="ARBA00022523"/>
    </source>
</evidence>
<feature type="chain" id="PRO_5043178343" description="laccase" evidence="14">
    <location>
        <begin position="32"/>
        <end position="599"/>
    </location>
</feature>
<evidence type="ECO:0000256" key="8">
    <source>
        <dbReference type="ARBA" id="ARBA00022525"/>
    </source>
</evidence>
<dbReference type="Gramene" id="TraesPARA_EIv1.0_1901600.1">
    <property type="protein sequence ID" value="TraesPARA_EIv1.0_1901600.1.CDS"/>
    <property type="gene ID" value="TraesPARA_EIv1.0_1901600"/>
</dbReference>
<dbReference type="InterPro" id="IPR034289">
    <property type="entry name" value="CuRO_3_LCC"/>
</dbReference>
<dbReference type="GO" id="GO:0046274">
    <property type="term" value="P:lignin catabolic process"/>
    <property type="evidence" value="ECO:0007669"/>
    <property type="project" value="UniProtKB-KW"/>
</dbReference>
<dbReference type="Pfam" id="PF00394">
    <property type="entry name" value="Cu-oxidase"/>
    <property type="match status" value="1"/>
</dbReference>
<organism evidence="18">
    <name type="scientific">Triticum aestivum</name>
    <name type="common">Wheat</name>
    <dbReference type="NCBI Taxonomy" id="4565"/>
    <lineage>
        <taxon>Eukaryota</taxon>
        <taxon>Viridiplantae</taxon>
        <taxon>Streptophyta</taxon>
        <taxon>Embryophyta</taxon>
        <taxon>Tracheophyta</taxon>
        <taxon>Spermatophyta</taxon>
        <taxon>Magnoliopsida</taxon>
        <taxon>Liliopsida</taxon>
        <taxon>Poales</taxon>
        <taxon>Poaceae</taxon>
        <taxon>BOP clade</taxon>
        <taxon>Pooideae</taxon>
        <taxon>Triticodae</taxon>
        <taxon>Triticeae</taxon>
        <taxon>Triticinae</taxon>
        <taxon>Triticum</taxon>
    </lineage>
</organism>
<sequence>MAKFSMAASNLCMAIVALAAVAAAAVGEVAADVEHTFVVSEMKMTHLCNETLVTVVNGQLPGPAIEVTEGDSVAVHVVNKSPHNITIHWHGLKQRLNCWADGVPMITQCPIRPGQNFTYHLNVTGQEGTLWWHAHVSCLRASLHGAFIIRPRHAYPFPKPDKEIPIVIGEWWSINLAQLGKNMEDGYYDDTSSATTINGKLGDLYNCSGVVEDGLVLDVEPGKTYLLRLLNAALYSEYYLKIAGHEFTVVGADANYVRPFTTDVVAIGPGETLDALVVANAIPGKYYMVAVGGQAPKPDIQIPATLSRATVRYAIGAGNSDEAAPPVAPEMPDQHDFMVSFNFHGNLSSLNRTGSPPVPATADESLFVVLRMGSICRQGRLSCKRSGSKESIIVETMNNVSFQLPAAAAATPLLEELYYDNRRNGTAGGGGGGLDQLYMLPDRPARPFNYTDRALIPWGPNEAWLEPTEKAAVARRFRHGAVVDIVFQNAAMMDTDNHPMHLHGHDMFILAQGHDNYDTVRDVAKYNLVDPPLRNTVLVPRLGWAAVRFVADNPGVWYMHCHYELHVSIGMAAVFIVDDGPTLESALPSPPVDFPKCNQ</sequence>
<dbReference type="Gramene" id="TraesMAC6A03G03251890.1">
    <property type="protein sequence ID" value="TraesMAC6A03G03251890.1"/>
    <property type="gene ID" value="TraesMAC6A03G03251890"/>
</dbReference>
<dbReference type="GO" id="GO:0048046">
    <property type="term" value="C:apoplast"/>
    <property type="evidence" value="ECO:0007669"/>
    <property type="project" value="UniProtKB-SubCell"/>
</dbReference>
<dbReference type="Gene3D" id="2.60.40.420">
    <property type="entry name" value="Cupredoxins - blue copper proteins"/>
    <property type="match status" value="3"/>
</dbReference>
<dbReference type="InterPro" id="IPR002355">
    <property type="entry name" value="Cu_oxidase_Cu_BS"/>
</dbReference>
<dbReference type="CDD" id="cd13897">
    <property type="entry name" value="CuRO_3_LCC_plant"/>
    <property type="match status" value="1"/>
</dbReference>
<dbReference type="PANTHER" id="PTHR11709">
    <property type="entry name" value="MULTI-COPPER OXIDASE"/>
    <property type="match status" value="1"/>
</dbReference>
<dbReference type="Proteomes" id="UP000019116">
    <property type="component" value="Chromosome 6A"/>
</dbReference>
<dbReference type="InterPro" id="IPR011706">
    <property type="entry name" value="Cu-oxidase_C"/>
</dbReference>